<dbReference type="AlphaFoldDB" id="A0A343TJS7"/>
<keyword evidence="1" id="KW-0812">Transmembrane</keyword>
<dbReference type="KEGG" id="hdf:AArcSl_1721"/>
<evidence type="ECO:0000256" key="1">
    <source>
        <dbReference type="SAM" id="Phobius"/>
    </source>
</evidence>
<dbReference type="Proteomes" id="UP000263012">
    <property type="component" value="Chromosome"/>
</dbReference>
<dbReference type="EMBL" id="CP025066">
    <property type="protein sequence ID" value="AUX09349.1"/>
    <property type="molecule type" value="Genomic_DNA"/>
</dbReference>
<keyword evidence="1" id="KW-0472">Membrane</keyword>
<evidence type="ECO:0000313" key="2">
    <source>
        <dbReference type="EMBL" id="AUX09349.1"/>
    </source>
</evidence>
<reference evidence="3" key="1">
    <citation type="submission" date="2017-11" db="EMBL/GenBank/DDBJ databases">
        <title>Phenotypic and genomic properties of facultatively anaerobic sulfur-reducing natronoarchaea from hypersaline soda lakes.</title>
        <authorList>
            <person name="Sorokin D.Y."/>
            <person name="Kublanov I.V."/>
            <person name="Roman P."/>
            <person name="Sinninghe Damste J.S."/>
            <person name="Golyshin P.N."/>
            <person name="Rojo D."/>
            <person name="Ciordia S."/>
            <person name="Mena M.D.C."/>
            <person name="Ferrer M."/>
            <person name="Messina E."/>
            <person name="Smedile F."/>
            <person name="La Spada G."/>
            <person name="La Cono V."/>
            <person name="Yakimov M.M."/>
        </authorList>
    </citation>
    <scope>NUCLEOTIDE SEQUENCE [LARGE SCALE GENOMIC DNA]</scope>
    <source>
        <strain evidence="3">AArc-Sl</strain>
    </source>
</reference>
<name>A0A343TJS7_9EURY</name>
<gene>
    <name evidence="2" type="ORF">AArcSl_1721</name>
</gene>
<sequence>MQRRTVAIYAAFFLLVAVASYSLIATADDPEIQFDDPDFELAEGDEFEIDGQLYTVTSLDRMEEEGEMGEIRVTYEATIEWTVTDAQQQETWESGTVIPHADGEYEVLVDDEDPETFTLREVIDREAILADDPAADNETVERDGEEYVVIEDDDEVRFVHADEYFPAPEERQFAVGDTFEYGNHTASVEAIDETGVTVMWNEDEMRTTSLTQGAETTLGETEYLAHFTGEEADLRLQLTTDLESYEAQLAAIDEYEQRVTGLWYITTVAALMVITLVALAYLPSRY</sequence>
<accession>A0A343TJS7</accession>
<feature type="transmembrane region" description="Helical" evidence="1">
    <location>
        <begin position="262"/>
        <end position="282"/>
    </location>
</feature>
<evidence type="ECO:0000313" key="3">
    <source>
        <dbReference type="Proteomes" id="UP000263012"/>
    </source>
</evidence>
<dbReference type="OrthoDB" id="214459at2157"/>
<proteinExistence type="predicted"/>
<keyword evidence="1" id="KW-1133">Transmembrane helix</keyword>
<protein>
    <submittedName>
        <fullName evidence="2">Uncharacterized protein</fullName>
    </submittedName>
</protein>
<organism evidence="2 3">
    <name type="scientific">Halalkaliarchaeum desulfuricum</name>
    <dbReference type="NCBI Taxonomy" id="2055893"/>
    <lineage>
        <taxon>Archaea</taxon>
        <taxon>Methanobacteriati</taxon>
        <taxon>Methanobacteriota</taxon>
        <taxon>Stenosarchaea group</taxon>
        <taxon>Halobacteria</taxon>
        <taxon>Halobacteriales</taxon>
        <taxon>Haloferacaceae</taxon>
        <taxon>Halalkaliarchaeum</taxon>
    </lineage>
</organism>
<keyword evidence="3" id="KW-1185">Reference proteome</keyword>
<dbReference type="RefSeq" id="WP_119817798.1">
    <property type="nucleotide sequence ID" value="NZ_CP025066.1"/>
</dbReference>
<dbReference type="GeneID" id="37878076"/>